<evidence type="ECO:0000256" key="1">
    <source>
        <dbReference type="PROSITE-ProRule" id="PRU00339"/>
    </source>
</evidence>
<evidence type="ECO:0000313" key="5">
    <source>
        <dbReference type="Proteomes" id="UP001302316"/>
    </source>
</evidence>
<feature type="signal peptide" evidence="3">
    <location>
        <begin position="1"/>
        <end position="21"/>
    </location>
</feature>
<dbReference type="SUPFAM" id="SSF48452">
    <property type="entry name" value="TPR-like"/>
    <property type="match status" value="1"/>
</dbReference>
<dbReference type="RefSeq" id="WP_346051296.1">
    <property type="nucleotide sequence ID" value="NZ_JAYGII010000013.1"/>
</dbReference>
<keyword evidence="3" id="KW-0732">Signal</keyword>
<dbReference type="SMART" id="SM00028">
    <property type="entry name" value="TPR"/>
    <property type="match status" value="2"/>
</dbReference>
<accession>A0AAP6JIC4</accession>
<feature type="chain" id="PRO_5042881205" description="Tetratricopeptide repeat protein" evidence="3">
    <location>
        <begin position="22"/>
        <end position="349"/>
    </location>
</feature>
<proteinExistence type="predicted"/>
<feature type="compositionally biased region" description="Basic and acidic residues" evidence="2">
    <location>
        <begin position="308"/>
        <end position="318"/>
    </location>
</feature>
<feature type="region of interest" description="Disordered" evidence="2">
    <location>
        <begin position="308"/>
        <end position="349"/>
    </location>
</feature>
<organism evidence="4 5">
    <name type="scientific">Natronospira elongata</name>
    <dbReference type="NCBI Taxonomy" id="3110268"/>
    <lineage>
        <taxon>Bacteria</taxon>
        <taxon>Pseudomonadati</taxon>
        <taxon>Pseudomonadota</taxon>
        <taxon>Gammaproteobacteria</taxon>
        <taxon>Natronospirales</taxon>
        <taxon>Natronospiraceae</taxon>
        <taxon>Natronospira</taxon>
    </lineage>
</organism>
<dbReference type="Proteomes" id="UP001302316">
    <property type="component" value="Unassembled WGS sequence"/>
</dbReference>
<keyword evidence="5" id="KW-1185">Reference proteome</keyword>
<gene>
    <name evidence="4" type="ORF">VCB98_07425</name>
</gene>
<name>A0AAP6JIC4_9GAMM</name>
<evidence type="ECO:0008006" key="6">
    <source>
        <dbReference type="Google" id="ProtNLM"/>
    </source>
</evidence>
<comment type="caution">
    <text evidence="4">The sequence shown here is derived from an EMBL/GenBank/DDBJ whole genome shotgun (WGS) entry which is preliminary data.</text>
</comment>
<dbReference type="InterPro" id="IPR019734">
    <property type="entry name" value="TPR_rpt"/>
</dbReference>
<dbReference type="Gene3D" id="1.25.40.10">
    <property type="entry name" value="Tetratricopeptide repeat domain"/>
    <property type="match status" value="2"/>
</dbReference>
<evidence type="ECO:0000256" key="2">
    <source>
        <dbReference type="SAM" id="MobiDB-lite"/>
    </source>
</evidence>
<feature type="compositionally biased region" description="Acidic residues" evidence="2">
    <location>
        <begin position="339"/>
        <end position="349"/>
    </location>
</feature>
<evidence type="ECO:0000256" key="3">
    <source>
        <dbReference type="SAM" id="SignalP"/>
    </source>
</evidence>
<dbReference type="Pfam" id="PF13181">
    <property type="entry name" value="TPR_8"/>
    <property type="match status" value="1"/>
</dbReference>
<keyword evidence="1" id="KW-0802">TPR repeat</keyword>
<dbReference type="AlphaFoldDB" id="A0AAP6JIC4"/>
<evidence type="ECO:0000313" key="4">
    <source>
        <dbReference type="EMBL" id="MEA5445644.1"/>
    </source>
</evidence>
<sequence length="349" mass="39342">MRLFRLCLAFLALSMTGNLHAFDKAQSHLDEWRPDLALEHLETIRDEDSAHWHRMKGITLLALEENERGLENLEKAVSLEPEDGSNHWYLVGGLLAQLDDSGIMSQVRLARQIRNSMEAAVEQSPDNPEYRFGLMQFHLGAPRIIGGSNRRPRQGRDALKEMDEYWGLAAEAIFLLDDDQGEAGLEMMRAAWNNGEGVEMMGMSIAFNAITHEHWELAYETLSRILELEPEQYSAAYQMGRLAALSGKWLDEGQQALEVYSNLPFITPGSPSRAAAFWRLGEIDQHRGEMDAAKHNFRMALELDPDHDDAREAMEKLEASLQAGDDETGGEEYGKDAEENAEADEQLLV</sequence>
<dbReference type="EMBL" id="JAYGII010000013">
    <property type="protein sequence ID" value="MEA5445644.1"/>
    <property type="molecule type" value="Genomic_DNA"/>
</dbReference>
<protein>
    <recommendedName>
        <fullName evidence="6">Tetratricopeptide repeat protein</fullName>
    </recommendedName>
</protein>
<reference evidence="4 5" key="1">
    <citation type="submission" date="2023-12" db="EMBL/GenBank/DDBJ databases">
        <title>Whole-genome sequencing of halo(alkali)philic microorganisms from hypersaline lakes.</title>
        <authorList>
            <person name="Sorokin D.Y."/>
            <person name="Merkel A.Y."/>
            <person name="Messina E."/>
            <person name="Yakimov M."/>
        </authorList>
    </citation>
    <scope>NUCLEOTIDE SEQUENCE [LARGE SCALE GENOMIC DNA]</scope>
    <source>
        <strain evidence="4 5">AB-CW1</strain>
    </source>
</reference>
<dbReference type="InterPro" id="IPR011990">
    <property type="entry name" value="TPR-like_helical_dom_sf"/>
</dbReference>
<feature type="repeat" description="TPR" evidence="1">
    <location>
        <begin position="50"/>
        <end position="83"/>
    </location>
</feature>
<feature type="repeat" description="TPR" evidence="1">
    <location>
        <begin position="274"/>
        <end position="307"/>
    </location>
</feature>
<dbReference type="PROSITE" id="PS50005">
    <property type="entry name" value="TPR"/>
    <property type="match status" value="2"/>
</dbReference>